<evidence type="ECO:0000256" key="3">
    <source>
        <dbReference type="ARBA" id="ARBA00022475"/>
    </source>
</evidence>
<keyword evidence="9 12" id="KW-1133">Transmembrane helix</keyword>
<feature type="domain" description="EamA" evidence="13">
    <location>
        <begin position="8"/>
        <end position="108"/>
    </location>
</feature>
<keyword evidence="10" id="KW-0443">Lipid metabolism</keyword>
<feature type="transmembrane region" description="Helical" evidence="12">
    <location>
        <begin position="38"/>
        <end position="57"/>
    </location>
</feature>
<evidence type="ECO:0000256" key="10">
    <source>
        <dbReference type="ARBA" id="ARBA00023098"/>
    </source>
</evidence>
<feature type="transmembrane region" description="Helical" evidence="12">
    <location>
        <begin position="63"/>
        <end position="85"/>
    </location>
</feature>
<comment type="similarity">
    <text evidence="2">Belongs to the EamA transporter family.</text>
</comment>
<dbReference type="EMBL" id="BLYL01000004">
    <property type="protein sequence ID" value="GFO93864.1"/>
    <property type="molecule type" value="Genomic_DNA"/>
</dbReference>
<evidence type="ECO:0000256" key="9">
    <source>
        <dbReference type="ARBA" id="ARBA00022989"/>
    </source>
</evidence>
<dbReference type="InterPro" id="IPR000620">
    <property type="entry name" value="EamA_dom"/>
</dbReference>
<dbReference type="AlphaFoldDB" id="A0AAI9K1E8"/>
<comment type="subcellular location">
    <subcellularLocation>
        <location evidence="1">Cell membrane</location>
        <topology evidence="1">Multi-pass membrane protein</topology>
    </subcellularLocation>
</comment>
<dbReference type="SUPFAM" id="SSF103481">
    <property type="entry name" value="Multidrug resistance efflux transporter EmrE"/>
    <property type="match status" value="1"/>
</dbReference>
<gene>
    <name evidence="14" type="ORF">COEU31_09100</name>
</gene>
<keyword evidence="3" id="KW-1003">Cell membrane</keyword>
<keyword evidence="7 12" id="KW-0812">Transmembrane</keyword>
<dbReference type="Pfam" id="PF00892">
    <property type="entry name" value="EamA"/>
    <property type="match status" value="1"/>
</dbReference>
<reference evidence="14" key="1">
    <citation type="submission" date="2020-06" db="EMBL/GenBank/DDBJ databases">
        <title>Characterization of fructooligosaccharide metabolism and fructooligosaccharide-degrading enzymes in human commensal butyrate producers.</title>
        <authorList>
            <person name="Tanno H."/>
            <person name="Fujii T."/>
            <person name="Hirano K."/>
            <person name="Maeno S."/>
            <person name="Tonozuka T."/>
            <person name="Sakamoto M."/>
            <person name="Ohkuma M."/>
            <person name="Tochio T."/>
            <person name="Endo A."/>
        </authorList>
    </citation>
    <scope>NUCLEOTIDE SEQUENCE</scope>
    <source>
        <strain evidence="14">JCM 31265</strain>
    </source>
</reference>
<dbReference type="RefSeq" id="WP_022216683.1">
    <property type="nucleotide sequence ID" value="NZ_CYXU01000006.1"/>
</dbReference>
<keyword evidence="6" id="KW-0441">Lipid A biosynthesis</keyword>
<dbReference type="InterPro" id="IPR000390">
    <property type="entry name" value="Small_drug/metabolite_transptr"/>
</dbReference>
<feature type="transmembrane region" description="Helical" evidence="12">
    <location>
        <begin position="6"/>
        <end position="26"/>
    </location>
</feature>
<evidence type="ECO:0000256" key="7">
    <source>
        <dbReference type="ARBA" id="ARBA00022692"/>
    </source>
</evidence>
<keyword evidence="8" id="KW-0448">Lipopolysaccharide biosynthesis</keyword>
<keyword evidence="4" id="KW-0444">Lipid biosynthesis</keyword>
<evidence type="ECO:0000256" key="11">
    <source>
        <dbReference type="ARBA" id="ARBA00023136"/>
    </source>
</evidence>
<protein>
    <recommendedName>
        <fullName evidence="13">EamA domain-containing protein</fullName>
    </recommendedName>
</protein>
<dbReference type="GO" id="GO:0009103">
    <property type="term" value="P:lipopolysaccharide biosynthetic process"/>
    <property type="evidence" value="ECO:0007669"/>
    <property type="project" value="UniProtKB-KW"/>
</dbReference>
<evidence type="ECO:0000256" key="12">
    <source>
        <dbReference type="SAM" id="Phobius"/>
    </source>
</evidence>
<dbReference type="PANTHER" id="PTHR30561:SF9">
    <property type="entry name" value="4-AMINO-4-DEOXY-L-ARABINOSE-PHOSPHOUNDECAPRENOL FLIPPASE SUBUNIT ARNF-RELATED"/>
    <property type="match status" value="1"/>
</dbReference>
<dbReference type="InterPro" id="IPR037185">
    <property type="entry name" value="EmrE-like"/>
</dbReference>
<dbReference type="Proteomes" id="UP000660047">
    <property type="component" value="Unassembled WGS sequence"/>
</dbReference>
<dbReference type="Gene3D" id="1.10.3730.20">
    <property type="match status" value="1"/>
</dbReference>
<keyword evidence="11 12" id="KW-0472">Membrane</keyword>
<accession>A0AAI9K1E8</accession>
<evidence type="ECO:0000313" key="15">
    <source>
        <dbReference type="Proteomes" id="UP000660047"/>
    </source>
</evidence>
<evidence type="ECO:0000256" key="1">
    <source>
        <dbReference type="ARBA" id="ARBA00004651"/>
    </source>
</evidence>
<evidence type="ECO:0000313" key="14">
    <source>
        <dbReference type="EMBL" id="GFO93864.1"/>
    </source>
</evidence>
<comment type="caution">
    <text evidence="14">The sequence shown here is derived from an EMBL/GenBank/DDBJ whole genome shotgun (WGS) entry which is preliminary data.</text>
</comment>
<evidence type="ECO:0000256" key="8">
    <source>
        <dbReference type="ARBA" id="ARBA00022985"/>
    </source>
</evidence>
<evidence type="ECO:0000256" key="6">
    <source>
        <dbReference type="ARBA" id="ARBA00022556"/>
    </source>
</evidence>
<evidence type="ECO:0000256" key="4">
    <source>
        <dbReference type="ARBA" id="ARBA00022516"/>
    </source>
</evidence>
<evidence type="ECO:0000259" key="13">
    <source>
        <dbReference type="Pfam" id="PF00892"/>
    </source>
</evidence>
<evidence type="ECO:0000256" key="5">
    <source>
        <dbReference type="ARBA" id="ARBA00022519"/>
    </source>
</evidence>
<organism evidence="14 15">
    <name type="scientific">Coprococcus eutactus</name>
    <dbReference type="NCBI Taxonomy" id="33043"/>
    <lineage>
        <taxon>Bacteria</taxon>
        <taxon>Bacillati</taxon>
        <taxon>Bacillota</taxon>
        <taxon>Clostridia</taxon>
        <taxon>Lachnospirales</taxon>
        <taxon>Lachnospiraceae</taxon>
        <taxon>Coprococcus</taxon>
    </lineage>
</organism>
<keyword evidence="5" id="KW-0997">Cell inner membrane</keyword>
<proteinExistence type="inferred from homology"/>
<sequence>MLIYYIVLVIMTLSGAVASLFLKKASASESIIATIKNINLYIGGALYLVSALLNIYVLRYLDYSVVLPLTSVTYIWTMVISYFILKEKISKKKIGGVILILVGAVLVSVS</sequence>
<dbReference type="GO" id="GO:0022857">
    <property type="term" value="F:transmembrane transporter activity"/>
    <property type="evidence" value="ECO:0007669"/>
    <property type="project" value="InterPro"/>
</dbReference>
<dbReference type="GO" id="GO:0005886">
    <property type="term" value="C:plasma membrane"/>
    <property type="evidence" value="ECO:0007669"/>
    <property type="project" value="UniProtKB-SubCell"/>
</dbReference>
<dbReference type="PANTHER" id="PTHR30561">
    <property type="entry name" value="SMR FAMILY PROTON-DEPENDENT DRUG EFFLUX TRANSPORTER SUGE"/>
    <property type="match status" value="1"/>
</dbReference>
<evidence type="ECO:0000256" key="2">
    <source>
        <dbReference type="ARBA" id="ARBA00007362"/>
    </source>
</evidence>
<name>A0AAI9K1E8_9FIRM</name>